<accession>A0ABY5AF30</accession>
<evidence type="ECO:0000313" key="3">
    <source>
        <dbReference type="Proteomes" id="UP001056109"/>
    </source>
</evidence>
<keyword evidence="2" id="KW-0255">Endonuclease</keyword>
<proteinExistence type="predicted"/>
<keyword evidence="2" id="KW-0378">Hydrolase</keyword>
<dbReference type="EMBL" id="CP099547">
    <property type="protein sequence ID" value="USR78819.1"/>
    <property type="molecule type" value="Genomic_DNA"/>
</dbReference>
<sequence>MNRTLGKRTVQALICILFGWLTIPGIGPDIFTLEENLGWKVGPDQWRGPLSVEPDYRITDQELATLIEAISTRSTTPIPEYNRTEFGPAWSDVDHNGCDTRNDVLARDLDDVEFKPGTHNCIVMRGDFIEPYTGLHTSFQRGQHTSTLIQIDHVVALADAWRSGAWSWPAHKREQFANDPLNLLAVDCDQNQDKGSANAAQWLPENRSFHCSYVTQQLRVKAKWGLSMTQRERLTIERILSRCG</sequence>
<dbReference type="Pfam" id="PF07510">
    <property type="entry name" value="GmrSD_C"/>
    <property type="match status" value="1"/>
</dbReference>
<keyword evidence="2" id="KW-0540">Nuclease</keyword>
<name>A0ABY5AF30_9ACTO</name>
<feature type="domain" description="GmrSD restriction endonucleases C-terminal" evidence="1">
    <location>
        <begin position="99"/>
        <end position="232"/>
    </location>
</feature>
<evidence type="ECO:0000313" key="2">
    <source>
        <dbReference type="EMBL" id="USR78819.1"/>
    </source>
</evidence>
<dbReference type="Proteomes" id="UP001056109">
    <property type="component" value="Chromosome"/>
</dbReference>
<dbReference type="PANTHER" id="PTHR24094">
    <property type="entry name" value="SECRETED PROTEIN"/>
    <property type="match status" value="1"/>
</dbReference>
<gene>
    <name evidence="2" type="ORF">NG665_05340</name>
</gene>
<evidence type="ECO:0000259" key="1">
    <source>
        <dbReference type="Pfam" id="PF07510"/>
    </source>
</evidence>
<dbReference type="RefSeq" id="WP_252672637.1">
    <property type="nucleotide sequence ID" value="NZ_CP099547.1"/>
</dbReference>
<reference evidence="2" key="1">
    <citation type="submission" date="2022-06" db="EMBL/GenBank/DDBJ databases">
        <title>Complete Genome Sequence of Arcanobacterium pinnipediorum strain DSM 28752 isolated from a harbour seal.</title>
        <authorList>
            <person name="Borowiak M."/>
            <person name="Kreitlow A."/>
            <person name="Alssahen M."/>
            <person name="Malorny B."/>
            <person name="Laemmler C."/>
            <person name="Prenger-Berninghoff E."/>
            <person name="Siebert U."/>
            <person name="Ploetz M."/>
            <person name="Abdulmawjood A."/>
        </authorList>
    </citation>
    <scope>NUCLEOTIDE SEQUENCE</scope>
    <source>
        <strain evidence="2">DSM 28752</strain>
    </source>
</reference>
<dbReference type="PANTHER" id="PTHR24094:SF15">
    <property type="entry name" value="AMP-DEPENDENT SYNTHETASE_LIGASE DOMAIN-CONTAINING PROTEIN-RELATED"/>
    <property type="match status" value="1"/>
</dbReference>
<keyword evidence="3" id="KW-1185">Reference proteome</keyword>
<organism evidence="2 3">
    <name type="scientific">Arcanobacterium pinnipediorum</name>
    <dbReference type="NCBI Taxonomy" id="1503041"/>
    <lineage>
        <taxon>Bacteria</taxon>
        <taxon>Bacillati</taxon>
        <taxon>Actinomycetota</taxon>
        <taxon>Actinomycetes</taxon>
        <taxon>Actinomycetales</taxon>
        <taxon>Actinomycetaceae</taxon>
        <taxon>Arcanobacterium</taxon>
    </lineage>
</organism>
<protein>
    <submittedName>
        <fullName evidence="2">HNH endonuclease family protein</fullName>
    </submittedName>
</protein>
<dbReference type="GO" id="GO:0004519">
    <property type="term" value="F:endonuclease activity"/>
    <property type="evidence" value="ECO:0007669"/>
    <property type="project" value="UniProtKB-KW"/>
</dbReference>
<dbReference type="InterPro" id="IPR011089">
    <property type="entry name" value="GmrSD_C"/>
</dbReference>